<dbReference type="AlphaFoldDB" id="A0A4S4LL72"/>
<feature type="region of interest" description="Disordered" evidence="1">
    <location>
        <begin position="506"/>
        <end position="538"/>
    </location>
</feature>
<evidence type="ECO:0000256" key="1">
    <source>
        <dbReference type="SAM" id="MobiDB-lite"/>
    </source>
</evidence>
<dbReference type="PANTHER" id="PTHR28014:SF1">
    <property type="entry name" value="NEGATIVE REGULATOR OF RAS-CAMP PATHWAY"/>
    <property type="match status" value="1"/>
</dbReference>
<evidence type="ECO:0000313" key="5">
    <source>
        <dbReference type="Proteomes" id="UP000310158"/>
    </source>
</evidence>
<evidence type="ECO:0000259" key="3">
    <source>
        <dbReference type="Pfam" id="PF11702"/>
    </source>
</evidence>
<feature type="region of interest" description="Disordered" evidence="1">
    <location>
        <begin position="562"/>
        <end position="634"/>
    </location>
</feature>
<organism evidence="4 5">
    <name type="scientific">Bondarzewia mesenterica</name>
    <dbReference type="NCBI Taxonomy" id="1095465"/>
    <lineage>
        <taxon>Eukaryota</taxon>
        <taxon>Fungi</taxon>
        <taxon>Dikarya</taxon>
        <taxon>Basidiomycota</taxon>
        <taxon>Agaricomycotina</taxon>
        <taxon>Agaricomycetes</taxon>
        <taxon>Russulales</taxon>
        <taxon>Bondarzewiaceae</taxon>
        <taxon>Bondarzewia</taxon>
    </lineage>
</organism>
<dbReference type="Pfam" id="PF11702">
    <property type="entry name" value="DUF3295"/>
    <property type="match status" value="1"/>
</dbReference>
<dbReference type="OrthoDB" id="515401at2759"/>
<dbReference type="PANTHER" id="PTHR28014">
    <property type="entry name" value="NEGATIVE REGULATOR OF RAS-CAMP PATHWAY"/>
    <property type="match status" value="1"/>
</dbReference>
<dbReference type="InterPro" id="IPR021711">
    <property type="entry name" value="DUF3295"/>
</dbReference>
<feature type="region of interest" description="Disordered" evidence="1">
    <location>
        <begin position="287"/>
        <end position="468"/>
    </location>
</feature>
<dbReference type="Proteomes" id="UP000310158">
    <property type="component" value="Unassembled WGS sequence"/>
</dbReference>
<accession>A0A4S4LL72</accession>
<name>A0A4S4LL72_9AGAM</name>
<feature type="compositionally biased region" description="Basic and acidic residues" evidence="1">
    <location>
        <begin position="764"/>
        <end position="774"/>
    </location>
</feature>
<dbReference type="Pfam" id="PF08550">
    <property type="entry name" value="GATA_AreA"/>
    <property type="match status" value="1"/>
</dbReference>
<dbReference type="GO" id="GO:0006808">
    <property type="term" value="P:regulation of nitrogen utilization"/>
    <property type="evidence" value="ECO:0007669"/>
    <property type="project" value="TreeGrafter"/>
</dbReference>
<feature type="compositionally biased region" description="Polar residues" evidence="1">
    <location>
        <begin position="357"/>
        <end position="375"/>
    </location>
</feature>
<gene>
    <name evidence="4" type="ORF">EW146_g7481</name>
</gene>
<feature type="compositionally biased region" description="Polar residues" evidence="1">
    <location>
        <begin position="320"/>
        <end position="334"/>
    </location>
</feature>
<reference evidence="4 5" key="1">
    <citation type="submission" date="2019-02" db="EMBL/GenBank/DDBJ databases">
        <title>Genome sequencing of the rare red list fungi Bondarzewia mesenterica.</title>
        <authorList>
            <person name="Buettner E."/>
            <person name="Kellner H."/>
        </authorList>
    </citation>
    <scope>NUCLEOTIDE SEQUENCE [LARGE SCALE GENOMIC DNA]</scope>
    <source>
        <strain evidence="4 5">DSM 108281</strain>
    </source>
</reference>
<feature type="compositionally biased region" description="Low complexity" evidence="1">
    <location>
        <begin position="65"/>
        <end position="75"/>
    </location>
</feature>
<keyword evidence="5" id="KW-1185">Reference proteome</keyword>
<evidence type="ECO:0000259" key="2">
    <source>
        <dbReference type="Pfam" id="PF08550"/>
    </source>
</evidence>
<protein>
    <submittedName>
        <fullName evidence="4">Uncharacterized protein</fullName>
    </submittedName>
</protein>
<sequence length="774" mass="83347">MMISSFSSPVLSVTADAVKDLDGGDALSGLWNLFTKCKESLQDGRRLENISWRLWYREVAHFHSSRPSTPDTPSDGHNDLPLSPTSQGGRSAAGSSPSTSGHLAIPLNRTATDCHSDAPAFAKDHLSVSSASSVRPLSNRTKSSSPVGKIIIDMIPDKLDIYPRLEKPLQTLVDPSTTLDTHFASPNVDNCVVVAPVPSSSIPLLTPPPPTTPAPSVVPYALPTLGFKQTHLAPPARISAIIRTPANGLLGLTPEAPLALRDQSSPPVPPEPINDAVTAADRRVFLQQEESPSPERDSIGRGSLGTDKTPSDANGIEPSSLISDQTKASSASNKRQARGRKGKETIRHTTGRHTMHRFQTQRQTVAQRKAATSTENKARPTFNLGSNGSKVTPSGSSKHITSPREDSVSKPHTSSPQNAAVPGTQADAPRRGIVVSNSSSEYETDSDDDSWASEDASNEEESEQKKEEIRLREAALEAQRQREMFAKVPKRSYSNLNRTQSGLLSALLNPDPSRLPPGHSYRSNSSADVTRSRLSGAPVQLSTSKSAAALPLAAQITAQVATTNGAQDHRGYRLKGCPQGQEMEEDSDSGEENPDDGIQVSRSLAQQKLAALADPSRRRNSDRGGEPSVPPVRPILHTVATAPIPLDHPWNLPPPAAPSTPRTTRRQMLATELSESLRRNLLWERQVSKPAVGGMRRHGLLSGGLRPLTSTATTTPADATPAATTSSNETLQQTQQQDNGPEGSTNEIEDKEERKRRAMARNRSWADDYHYSGW</sequence>
<feature type="compositionally biased region" description="Low complexity" evidence="1">
    <location>
        <begin position="709"/>
        <end position="727"/>
    </location>
</feature>
<dbReference type="GO" id="GO:0000122">
    <property type="term" value="P:negative regulation of transcription by RNA polymerase II"/>
    <property type="evidence" value="ECO:0007669"/>
    <property type="project" value="TreeGrafter"/>
</dbReference>
<evidence type="ECO:0000313" key="4">
    <source>
        <dbReference type="EMBL" id="THH12667.1"/>
    </source>
</evidence>
<dbReference type="GO" id="GO:0005737">
    <property type="term" value="C:cytoplasm"/>
    <property type="evidence" value="ECO:0007669"/>
    <property type="project" value="TreeGrafter"/>
</dbReference>
<feature type="domain" description="Nitrogen regulatory protein areA GATA-like" evidence="2">
    <location>
        <begin position="30"/>
        <end position="57"/>
    </location>
</feature>
<feature type="compositionally biased region" description="Basic and acidic residues" evidence="1">
    <location>
        <begin position="615"/>
        <end position="625"/>
    </location>
</feature>
<feature type="compositionally biased region" description="Polar residues" evidence="1">
    <location>
        <begin position="728"/>
        <end position="746"/>
    </location>
</feature>
<dbReference type="InterPro" id="IPR013860">
    <property type="entry name" value="AreA_GATA"/>
</dbReference>
<dbReference type="EMBL" id="SGPL01000434">
    <property type="protein sequence ID" value="THH12667.1"/>
    <property type="molecule type" value="Genomic_DNA"/>
</dbReference>
<dbReference type="GO" id="GO:0031930">
    <property type="term" value="P:mitochondria-nucleus signaling pathway"/>
    <property type="evidence" value="ECO:0007669"/>
    <property type="project" value="TreeGrafter"/>
</dbReference>
<feature type="domain" description="DUF3295" evidence="3">
    <location>
        <begin position="658"/>
        <end position="687"/>
    </location>
</feature>
<feature type="compositionally biased region" description="Polar residues" evidence="1">
    <location>
        <begin position="83"/>
        <end position="101"/>
    </location>
</feature>
<feature type="region of interest" description="Disordered" evidence="1">
    <location>
        <begin position="694"/>
        <end position="774"/>
    </location>
</feature>
<comment type="caution">
    <text evidence="4">The sequence shown here is derived from an EMBL/GenBank/DDBJ whole genome shotgun (WGS) entry which is preliminary data.</text>
</comment>
<feature type="compositionally biased region" description="Polar residues" evidence="1">
    <location>
        <begin position="383"/>
        <end position="400"/>
    </location>
</feature>
<feature type="compositionally biased region" description="Acidic residues" evidence="1">
    <location>
        <begin position="582"/>
        <end position="595"/>
    </location>
</feature>
<proteinExistence type="predicted"/>
<dbReference type="InterPro" id="IPR053043">
    <property type="entry name" value="Ras-cAMP_regulatory"/>
</dbReference>
<feature type="compositionally biased region" description="Acidic residues" evidence="1">
    <location>
        <begin position="442"/>
        <end position="462"/>
    </location>
</feature>
<feature type="region of interest" description="Disordered" evidence="1">
    <location>
        <begin position="63"/>
        <end position="104"/>
    </location>
</feature>
<feature type="compositionally biased region" description="Polar residues" evidence="1">
    <location>
        <begin position="521"/>
        <end position="533"/>
    </location>
</feature>